<evidence type="ECO:0000256" key="4">
    <source>
        <dbReference type="ARBA" id="ARBA00022692"/>
    </source>
</evidence>
<name>A0A644WML2_9ZZZZ</name>
<comment type="caution">
    <text evidence="10">The sequence shown here is derived from an EMBL/GenBank/DDBJ whole genome shotgun (WGS) entry which is preliminary data.</text>
</comment>
<gene>
    <name evidence="10" type="ORF">SDC9_51118</name>
</gene>
<feature type="transmembrane region" description="Helical" evidence="7">
    <location>
        <begin position="244"/>
        <end position="264"/>
    </location>
</feature>
<keyword evidence="3" id="KW-1003">Cell membrane</keyword>
<accession>A0A644WML2</accession>
<dbReference type="InterPro" id="IPR025857">
    <property type="entry name" value="MacB_PCD"/>
</dbReference>
<dbReference type="Pfam" id="PF02687">
    <property type="entry name" value="FtsX"/>
    <property type="match status" value="1"/>
</dbReference>
<evidence type="ECO:0000256" key="3">
    <source>
        <dbReference type="ARBA" id="ARBA00022475"/>
    </source>
</evidence>
<evidence type="ECO:0000256" key="7">
    <source>
        <dbReference type="SAM" id="Phobius"/>
    </source>
</evidence>
<evidence type="ECO:0000256" key="1">
    <source>
        <dbReference type="ARBA" id="ARBA00004651"/>
    </source>
</evidence>
<keyword evidence="6 7" id="KW-0472">Membrane</keyword>
<feature type="domain" description="MacB-like periplasmic core" evidence="9">
    <location>
        <begin position="23"/>
        <end position="191"/>
    </location>
</feature>
<keyword evidence="4 7" id="KW-0812">Transmembrane</keyword>
<feature type="domain" description="ABC3 transporter permease C-terminal" evidence="8">
    <location>
        <begin position="244"/>
        <end position="355"/>
    </location>
</feature>
<protein>
    <submittedName>
        <fullName evidence="10">Putative ABC transporter permease</fullName>
    </submittedName>
</protein>
<dbReference type="InterPro" id="IPR003838">
    <property type="entry name" value="ABC3_permease_C"/>
</dbReference>
<evidence type="ECO:0000259" key="9">
    <source>
        <dbReference type="Pfam" id="PF12704"/>
    </source>
</evidence>
<evidence type="ECO:0000256" key="2">
    <source>
        <dbReference type="ARBA" id="ARBA00022448"/>
    </source>
</evidence>
<evidence type="ECO:0000256" key="5">
    <source>
        <dbReference type="ARBA" id="ARBA00022989"/>
    </source>
</evidence>
<organism evidence="10">
    <name type="scientific">bioreactor metagenome</name>
    <dbReference type="NCBI Taxonomy" id="1076179"/>
    <lineage>
        <taxon>unclassified sequences</taxon>
        <taxon>metagenomes</taxon>
        <taxon>ecological metagenomes</taxon>
    </lineage>
</organism>
<evidence type="ECO:0000259" key="8">
    <source>
        <dbReference type="Pfam" id="PF02687"/>
    </source>
</evidence>
<dbReference type="PANTHER" id="PTHR43738:SF1">
    <property type="entry name" value="HEMIN TRANSPORT SYSTEM PERMEASE PROTEIN HRTB-RELATED"/>
    <property type="match status" value="1"/>
</dbReference>
<comment type="subcellular location">
    <subcellularLocation>
        <location evidence="1">Cell membrane</location>
        <topology evidence="1">Multi-pass membrane protein</topology>
    </subcellularLocation>
</comment>
<evidence type="ECO:0000256" key="6">
    <source>
        <dbReference type="ARBA" id="ARBA00023136"/>
    </source>
</evidence>
<dbReference type="GO" id="GO:0005886">
    <property type="term" value="C:plasma membrane"/>
    <property type="evidence" value="ECO:0007669"/>
    <property type="project" value="UniProtKB-SubCell"/>
</dbReference>
<dbReference type="Pfam" id="PF12704">
    <property type="entry name" value="MacB_PCD"/>
    <property type="match status" value="1"/>
</dbReference>
<feature type="transmembrane region" description="Helical" evidence="7">
    <location>
        <begin position="285"/>
        <end position="315"/>
    </location>
</feature>
<dbReference type="AlphaFoldDB" id="A0A644WML2"/>
<evidence type="ECO:0000313" key="10">
    <source>
        <dbReference type="EMBL" id="MPM04837.1"/>
    </source>
</evidence>
<feature type="transmembrane region" description="Helical" evidence="7">
    <location>
        <begin position="321"/>
        <end position="346"/>
    </location>
</feature>
<keyword evidence="2" id="KW-0813">Transport</keyword>
<reference evidence="10" key="1">
    <citation type="submission" date="2019-08" db="EMBL/GenBank/DDBJ databases">
        <authorList>
            <person name="Kucharzyk K."/>
            <person name="Murdoch R.W."/>
            <person name="Higgins S."/>
            <person name="Loffler F."/>
        </authorList>
    </citation>
    <scope>NUCLEOTIDE SEQUENCE</scope>
</reference>
<sequence length="364" mass="40150">MKLAWKELKYNKKKYLLVEMILVLMIFMVLFLSGLANGLGRAVSSAIDNVDAKNFVISEDSENLITVSNLSTEDYEMIRDKTQNNVAVLNVQRMYILKSGEESKINLTYFAIDTESFILPKITEGTAFIDTDSENTIVLNDSFKEEGIIIGDIVEDSSTGIKMTVVGFTSDEMYGHTPVGFISIKTYIDIRKELNPNYELQYNAIAVQGEGIEELNIDGLEVVDKGTIIENIPGYSAEQTTIKMILWVLVVISAAILGVFFYVITIQKEKQFGVLKAIGMEMKELTNFIVSQVIMLALIGVVFGNALAFGIASILPSSMPFYLKVSSACSISVIFILISILCSIISTRKVAKVDPMITIGGGNE</sequence>
<dbReference type="InterPro" id="IPR051125">
    <property type="entry name" value="ABC-4/HrtB_transporter"/>
</dbReference>
<proteinExistence type="predicted"/>
<feature type="transmembrane region" description="Helical" evidence="7">
    <location>
        <begin position="15"/>
        <end position="36"/>
    </location>
</feature>
<dbReference type="EMBL" id="VSSQ01001075">
    <property type="protein sequence ID" value="MPM04837.1"/>
    <property type="molecule type" value="Genomic_DNA"/>
</dbReference>
<dbReference type="PANTHER" id="PTHR43738">
    <property type="entry name" value="ABC TRANSPORTER, MEMBRANE PROTEIN"/>
    <property type="match status" value="1"/>
</dbReference>
<keyword evidence="5 7" id="KW-1133">Transmembrane helix</keyword>